<reference evidence="2" key="1">
    <citation type="journal article" date="2015" name="BMC Genomics">
        <title>Draft genome of a commonly misdiagnosed multidrug resistant pathogen Candida auris.</title>
        <authorList>
            <person name="Chatterjee S."/>
            <person name="Alampalli S.V."/>
            <person name="Nageshan R.K."/>
            <person name="Chettiar S.T."/>
            <person name="Joshi S."/>
            <person name="Tatu U.S."/>
        </authorList>
    </citation>
    <scope>NUCLEOTIDE SEQUENCE [LARGE SCALE GENOMIC DNA]</scope>
    <source>
        <strain evidence="2">6684</strain>
    </source>
</reference>
<gene>
    <name evidence="1" type="ORF">QG37_06064</name>
</gene>
<proteinExistence type="predicted"/>
<protein>
    <submittedName>
        <fullName evidence="1">Uncharacterized protein</fullName>
    </submittedName>
</protein>
<comment type="caution">
    <text evidence="1">The sequence shown here is derived from an EMBL/GenBank/DDBJ whole genome shotgun (WGS) entry which is preliminary data.</text>
</comment>
<name>A0A0L0NVD5_CANAR</name>
<organism evidence="1 2">
    <name type="scientific">Candidozyma auris</name>
    <name type="common">Yeast</name>
    <name type="synonym">Candida auris</name>
    <dbReference type="NCBI Taxonomy" id="498019"/>
    <lineage>
        <taxon>Eukaryota</taxon>
        <taxon>Fungi</taxon>
        <taxon>Dikarya</taxon>
        <taxon>Ascomycota</taxon>
        <taxon>Saccharomycotina</taxon>
        <taxon>Pichiomycetes</taxon>
        <taxon>Metschnikowiaceae</taxon>
        <taxon>Candidozyma</taxon>
    </lineage>
</organism>
<dbReference type="Proteomes" id="UP000037122">
    <property type="component" value="Unassembled WGS sequence"/>
</dbReference>
<sequence>MCPLAWLMDLITIGRSDFAADTCQGAQSMVHNERRDAVRKTLKRSENEVTYLFGESLNLPMPNSSLNYPESFHSTQKPVCSDLGRAWVRQFCVKVK</sequence>
<dbReference type="EMBL" id="LGST01000041">
    <property type="protein sequence ID" value="KND97665.1"/>
    <property type="molecule type" value="Genomic_DNA"/>
</dbReference>
<evidence type="ECO:0000313" key="2">
    <source>
        <dbReference type="Proteomes" id="UP000037122"/>
    </source>
</evidence>
<accession>A0A0L0NVD5</accession>
<evidence type="ECO:0000313" key="1">
    <source>
        <dbReference type="EMBL" id="KND97665.1"/>
    </source>
</evidence>
<dbReference type="AlphaFoldDB" id="A0A0L0NVD5"/>
<dbReference type="VEuPathDB" id="FungiDB:QG37_06064"/>